<keyword evidence="2 6" id="KW-0963">Cytoplasm</keyword>
<dbReference type="EMBL" id="PYZH01000034">
    <property type="protein sequence ID" value="PTF15120.1"/>
    <property type="molecule type" value="Genomic_DNA"/>
</dbReference>
<feature type="binding site" description="in other chain" evidence="6">
    <location>
        <position position="232"/>
    </location>
    <ligand>
        <name>dUMP</name>
        <dbReference type="ChEBI" id="CHEBI:246422"/>
        <note>ligand shared between dimeric partners</note>
    </ligand>
</feature>
<evidence type="ECO:0000313" key="12">
    <source>
        <dbReference type="Proteomes" id="UP000242088"/>
    </source>
</evidence>
<evidence type="ECO:0000313" key="9">
    <source>
        <dbReference type="EMBL" id="PTE73191.1"/>
    </source>
</evidence>
<comment type="pathway">
    <text evidence="6">Pyrimidine metabolism; dTTP biosynthesis.</text>
</comment>
<dbReference type="InterPro" id="IPR023451">
    <property type="entry name" value="Thymidate_synth/dCMP_Mease_dom"/>
</dbReference>
<dbReference type="RefSeq" id="WP_103165858.1">
    <property type="nucleotide sequence ID" value="NZ_CP130489.1"/>
</dbReference>
<dbReference type="PROSITE" id="PS00091">
    <property type="entry name" value="THYMIDYLATE_SYNTHASE"/>
    <property type="match status" value="1"/>
</dbReference>
<feature type="binding site" description="in other chain" evidence="6">
    <location>
        <begin position="221"/>
        <end position="224"/>
    </location>
    <ligand>
        <name>dUMP</name>
        <dbReference type="ChEBI" id="CHEBI:246422"/>
        <note>ligand shared between dimeric partners</note>
    </ligand>
</feature>
<dbReference type="Pfam" id="PF00303">
    <property type="entry name" value="Thymidylat_synt"/>
    <property type="match status" value="1"/>
</dbReference>
<evidence type="ECO:0000313" key="10">
    <source>
        <dbReference type="EMBL" id="PTF15120.1"/>
    </source>
</evidence>
<dbReference type="Gene3D" id="3.30.572.10">
    <property type="entry name" value="Thymidylate synthase/dCMP hydroxymethylase domain"/>
    <property type="match status" value="1"/>
</dbReference>
<keyword evidence="3 6" id="KW-0489">Methyltransferase</keyword>
<comment type="caution">
    <text evidence="10">The sequence shown here is derived from an EMBL/GenBank/DDBJ whole genome shotgun (WGS) entry which is preliminary data.</text>
</comment>
<comment type="similarity">
    <text evidence="6">Belongs to the thymidylate synthase family. Bacterial-type ThyA subfamily.</text>
</comment>
<evidence type="ECO:0000256" key="7">
    <source>
        <dbReference type="PROSITE-ProRule" id="PRU10016"/>
    </source>
</evidence>
<name>A0A2K4DTG1_9STAP</name>
<dbReference type="CDD" id="cd00351">
    <property type="entry name" value="TS_Pyrimidine_HMase"/>
    <property type="match status" value="1"/>
</dbReference>
<comment type="subunit">
    <text evidence="6">Homodimer.</text>
</comment>
<dbReference type="EMBL" id="PYZI01000001">
    <property type="protein sequence ID" value="PTF15562.1"/>
    <property type="molecule type" value="Genomic_DNA"/>
</dbReference>
<feature type="binding site" description="in other chain" evidence="6">
    <location>
        <position position="26"/>
    </location>
    <ligand>
        <name>dUMP</name>
        <dbReference type="ChEBI" id="CHEBI:246422"/>
        <note>ligand shared between dimeric partners</note>
    </ligand>
</feature>
<dbReference type="Proteomes" id="UP000243350">
    <property type="component" value="Unassembled WGS sequence"/>
</dbReference>
<dbReference type="UniPathway" id="UPA00575"/>
<dbReference type="AlphaFoldDB" id="A0A2K4DTG1"/>
<dbReference type="GO" id="GO:0006231">
    <property type="term" value="P:dTMP biosynthetic process"/>
    <property type="evidence" value="ECO:0007669"/>
    <property type="project" value="UniProtKB-UniRule"/>
</dbReference>
<dbReference type="PANTHER" id="PTHR11548">
    <property type="entry name" value="THYMIDYLATE SYNTHASE 1"/>
    <property type="match status" value="1"/>
</dbReference>
<feature type="binding site" evidence="6">
    <location>
        <position position="317"/>
    </location>
    <ligand>
        <name>(6R)-5,10-methylene-5,6,7,8-tetrahydrofolate</name>
        <dbReference type="ChEBI" id="CHEBI:15636"/>
    </ligand>
</feature>
<evidence type="ECO:0000256" key="6">
    <source>
        <dbReference type="HAMAP-Rule" id="MF_00008"/>
    </source>
</evidence>
<evidence type="ECO:0000313" key="13">
    <source>
        <dbReference type="Proteomes" id="UP000242547"/>
    </source>
</evidence>
<dbReference type="GO" id="GO:0004799">
    <property type="term" value="F:thymidylate synthase activity"/>
    <property type="evidence" value="ECO:0007669"/>
    <property type="project" value="UniProtKB-UniRule"/>
</dbReference>
<reference evidence="10" key="3">
    <citation type="submission" date="2018-03" db="EMBL/GenBank/DDBJ databases">
        <authorList>
            <person name="Keele B.F."/>
        </authorList>
    </citation>
    <scope>NUCLEOTIDE SEQUENCE</scope>
    <source>
        <strain evidence="10">SNUC 4143</strain>
        <strain evidence="9">SNUC 761</strain>
    </source>
</reference>
<dbReference type="NCBIfam" id="NF002496">
    <property type="entry name" value="PRK01827.1-2"/>
    <property type="match status" value="1"/>
</dbReference>
<gene>
    <name evidence="6" type="primary">thyA</name>
    <name evidence="9" type="ORF">BUY44_07020</name>
    <name evidence="11" type="ORF">BUY47_01925</name>
    <name evidence="10" type="ORF">BUY48_06750</name>
</gene>
<evidence type="ECO:0000256" key="4">
    <source>
        <dbReference type="ARBA" id="ARBA00022679"/>
    </source>
</evidence>
<comment type="catalytic activity">
    <reaction evidence="6">
        <text>dUMP + (6R)-5,10-methylene-5,6,7,8-tetrahydrofolate = 7,8-dihydrofolate + dTMP</text>
        <dbReference type="Rhea" id="RHEA:12104"/>
        <dbReference type="ChEBI" id="CHEBI:15636"/>
        <dbReference type="ChEBI" id="CHEBI:57451"/>
        <dbReference type="ChEBI" id="CHEBI:63528"/>
        <dbReference type="ChEBI" id="CHEBI:246422"/>
        <dbReference type="EC" id="2.1.1.45"/>
    </reaction>
</comment>
<comment type="caution">
    <text evidence="6">Lacks conserved residue(s) required for the propagation of feature annotation.</text>
</comment>
<comment type="subcellular location">
    <subcellularLocation>
        <location evidence="6">Cytoplasm</location>
    </subcellularLocation>
</comment>
<dbReference type="SUPFAM" id="SSF55831">
    <property type="entry name" value="Thymidylate synthase/dCMP hydroxymethylase"/>
    <property type="match status" value="1"/>
</dbReference>
<dbReference type="NCBIfam" id="TIGR03284">
    <property type="entry name" value="thym_sym"/>
    <property type="match status" value="1"/>
</dbReference>
<reference evidence="11" key="2">
    <citation type="submission" date="2018-03" db="EMBL/GenBank/DDBJ databases">
        <authorList>
            <person name="Naushad S."/>
        </authorList>
    </citation>
    <scope>NUCLEOTIDE SEQUENCE</scope>
    <source>
        <strain evidence="11">SNUC 1409</strain>
    </source>
</reference>
<dbReference type="InterPro" id="IPR000398">
    <property type="entry name" value="Thymidylate_synthase"/>
</dbReference>
<evidence type="ECO:0000313" key="11">
    <source>
        <dbReference type="EMBL" id="PTF15562.1"/>
    </source>
</evidence>
<dbReference type="InterPro" id="IPR036926">
    <property type="entry name" value="Thymidate_synth/dCMP_Mease_sf"/>
</dbReference>
<keyword evidence="5 6" id="KW-0545">Nucleotide biosynthesis</keyword>
<evidence type="ECO:0000256" key="1">
    <source>
        <dbReference type="ARBA" id="ARBA00011947"/>
    </source>
</evidence>
<dbReference type="PANTHER" id="PTHR11548:SF9">
    <property type="entry name" value="THYMIDYLATE SYNTHASE"/>
    <property type="match status" value="1"/>
</dbReference>
<dbReference type="Proteomes" id="UP000242547">
    <property type="component" value="Unassembled WGS sequence"/>
</dbReference>
<dbReference type="Proteomes" id="UP000242088">
    <property type="component" value="Unassembled WGS sequence"/>
</dbReference>
<dbReference type="GO" id="GO:0032259">
    <property type="term" value="P:methylation"/>
    <property type="evidence" value="ECO:0007669"/>
    <property type="project" value="UniProtKB-KW"/>
</dbReference>
<accession>A0A2K4DTG1</accession>
<organism evidence="10 14">
    <name type="scientific">Staphylococcus devriesei</name>
    <dbReference type="NCBI Taxonomy" id="586733"/>
    <lineage>
        <taxon>Bacteria</taxon>
        <taxon>Bacillati</taxon>
        <taxon>Bacillota</taxon>
        <taxon>Bacilli</taxon>
        <taxon>Bacillales</taxon>
        <taxon>Staphylococcaceae</taxon>
        <taxon>Staphylococcus</taxon>
    </lineage>
</organism>
<feature type="binding site" description="in other chain" evidence="6">
    <location>
        <begin position="262"/>
        <end position="264"/>
    </location>
    <ligand>
        <name>dUMP</name>
        <dbReference type="ChEBI" id="CHEBI:246422"/>
        <note>ligand shared between dimeric partners</note>
    </ligand>
</feature>
<dbReference type="GO" id="GO:0005829">
    <property type="term" value="C:cytosol"/>
    <property type="evidence" value="ECO:0007669"/>
    <property type="project" value="TreeGrafter"/>
</dbReference>
<keyword evidence="12" id="KW-1185">Reference proteome</keyword>
<sequence>MLNPFDSAYHSLCKEILELGRQRDDRTHTGTISKFGHQLRFDLSKGFPLLTTKKVSFKLIATELLWFIKGDTNIQYLLKYNNNIWNEWAFEKYIQSNDYKGPDMNNFGHRALQDEAFNELYKEEMKKFKQQILNDDKFAKKYGDLGNVYGKQWRDWVDKEGNHFDQLKTVIQQIKENPNSRRHIVSAWNPTEIDTMALPPCHTMFQFYVQEGKLSCQLYQRSADIFLGVPFNIASYALLTHLIAKECNLEVGEFIHTFGDAHIYSNHIEAIQTQLSRDSFTPPILKINTDASIFDVNYEDLEIVNYESHPSIKAPIAV</sequence>
<feature type="binding site" evidence="6">
    <location>
        <position position="224"/>
    </location>
    <ligand>
        <name>(6R)-5,10-methylene-5,6,7,8-tetrahydrofolate</name>
        <dbReference type="ChEBI" id="CHEBI:15636"/>
    </ligand>
</feature>
<evidence type="ECO:0000259" key="8">
    <source>
        <dbReference type="Pfam" id="PF00303"/>
    </source>
</evidence>
<proteinExistence type="inferred from homology"/>
<dbReference type="GO" id="GO:0006235">
    <property type="term" value="P:dTTP biosynthetic process"/>
    <property type="evidence" value="ECO:0007669"/>
    <property type="project" value="UniProtKB-UniRule"/>
</dbReference>
<dbReference type="EC" id="2.1.1.45" evidence="1 6"/>
<dbReference type="OrthoDB" id="9774633at2"/>
<evidence type="ECO:0000256" key="2">
    <source>
        <dbReference type="ARBA" id="ARBA00022490"/>
    </source>
</evidence>
<comment type="function">
    <text evidence="6">Catalyzes the reductive methylation of 2'-deoxyuridine-5'-monophosphate (dUMP) to 2'-deoxythymidine-5'-monophosphate (dTMP) while utilizing 5,10-methylenetetrahydrofolate (mTHF) as the methyl donor and reductant in the reaction, yielding dihydrofolate (DHF) as a by-product. This enzymatic reaction provides an intracellular de novo source of dTMP, an essential precursor for DNA biosynthesis.</text>
</comment>
<dbReference type="GeneID" id="48887999"/>
<protein>
    <recommendedName>
        <fullName evidence="1 6">Thymidylate synthase</fullName>
        <shortName evidence="6">TS</shortName>
        <shortName evidence="6">TSase</shortName>
        <ecNumber evidence="1 6">2.1.1.45</ecNumber>
    </recommendedName>
</protein>
<dbReference type="HAMAP" id="MF_00008">
    <property type="entry name" value="Thymidy_synth_bact"/>
    <property type="match status" value="1"/>
</dbReference>
<feature type="active site" evidence="7">
    <location>
        <position position="201"/>
    </location>
</feature>
<dbReference type="InterPro" id="IPR020940">
    <property type="entry name" value="Thymidylate_synthase_AS"/>
</dbReference>
<feature type="binding site" evidence="6">
    <location>
        <begin position="181"/>
        <end position="182"/>
    </location>
    <ligand>
        <name>dUMP</name>
        <dbReference type="ChEBI" id="CHEBI:246422"/>
        <note>ligand shared between dimeric partners</note>
    </ligand>
</feature>
<dbReference type="PRINTS" id="PR00108">
    <property type="entry name" value="THYMDSNTHASE"/>
</dbReference>
<dbReference type="EMBL" id="PYZL01000041">
    <property type="protein sequence ID" value="PTE73191.1"/>
    <property type="molecule type" value="Genomic_DNA"/>
</dbReference>
<evidence type="ECO:0000256" key="3">
    <source>
        <dbReference type="ARBA" id="ARBA00022603"/>
    </source>
</evidence>
<reference evidence="12 13" key="1">
    <citation type="journal article" date="2016" name="Front. Microbiol.">
        <title>Comprehensive Phylogenetic Analysis of Bovine Non-aureus Staphylococci Species Based on Whole-Genome Sequencing.</title>
        <authorList>
            <person name="Naushad S."/>
            <person name="Barkema H.W."/>
            <person name="Luby C."/>
            <person name="Condas L.A."/>
            <person name="Nobrega D.B."/>
            <person name="Carson D.A."/>
            <person name="De Buck J."/>
        </authorList>
    </citation>
    <scope>NUCLEOTIDE SEQUENCE [LARGE SCALE GENOMIC DNA]</scope>
    <source>
        <strain evidence="11 12">SNUC 1409</strain>
        <strain evidence="10 14">SNUC 4143</strain>
        <strain evidence="9 13">SNUC 761</strain>
    </source>
</reference>
<feature type="domain" description="Thymidylate synthase/dCMP hydroxymethylase" evidence="8">
    <location>
        <begin position="8"/>
        <end position="318"/>
    </location>
</feature>
<keyword evidence="4 6" id="KW-0808">Transferase</keyword>
<evidence type="ECO:0000256" key="5">
    <source>
        <dbReference type="ARBA" id="ARBA00022727"/>
    </source>
</evidence>
<feature type="active site" description="Nucleophile" evidence="6">
    <location>
        <position position="201"/>
    </location>
</feature>
<dbReference type="InterPro" id="IPR045097">
    <property type="entry name" value="Thymidate_synth/dCMP_Mease"/>
</dbReference>
<evidence type="ECO:0000313" key="14">
    <source>
        <dbReference type="Proteomes" id="UP000243350"/>
    </source>
</evidence>